<evidence type="ECO:0000256" key="5">
    <source>
        <dbReference type="ARBA" id="ARBA00022692"/>
    </source>
</evidence>
<dbReference type="CDD" id="cd06261">
    <property type="entry name" value="TM_PBP2"/>
    <property type="match status" value="1"/>
</dbReference>
<feature type="domain" description="ABC transmembrane type-1" evidence="10">
    <location>
        <begin position="99"/>
        <end position="284"/>
    </location>
</feature>
<evidence type="ECO:0000259" key="10">
    <source>
        <dbReference type="PROSITE" id="PS50928"/>
    </source>
</evidence>
<sequence length="296" mass="33055">MFLDNFYTEKKIPSQLSNIRMRLSSDISFMIGFFCVLLLLIVCCTGQYLAPYAFDQQFVDYKLISPSWLHYGKNVFFLGTDNFGHDLLSRLLIGTKYTFGSALLVTFIAIVFGLVIGSLAGITKGFKSVFLNHILDILLFIPSLLLTMIVVIFIGVSFKNAMLAICLSLIPRMVRIICLVVHDELDKEYIVSVRLDGASNTFILLYNIIPNIIHILILESTRAFSIAIFDIASFSFLGLAAKSSSCEWGVMLKDSLDLIYIAPWCVIAPCVAIMFCILFINLFGNGLFKAINSGIK</sequence>
<name>A0A0M6W8V5_9GAMM</name>
<comment type="subcellular location">
    <subcellularLocation>
        <location evidence="1">Cell inner membrane</location>
        <topology evidence="1">Multi-pass membrane protein</topology>
    </subcellularLocation>
    <subcellularLocation>
        <location evidence="9">Cell membrane</location>
        <topology evidence="9">Multi-pass membrane protein</topology>
    </subcellularLocation>
</comment>
<feature type="transmembrane region" description="Helical" evidence="9">
    <location>
        <begin position="223"/>
        <end position="241"/>
    </location>
</feature>
<dbReference type="PANTHER" id="PTHR43386">
    <property type="entry name" value="OLIGOPEPTIDE TRANSPORT SYSTEM PERMEASE PROTEIN APPC"/>
    <property type="match status" value="1"/>
</dbReference>
<evidence type="ECO:0000313" key="11">
    <source>
        <dbReference type="EMBL" id="CRK85445.1"/>
    </source>
</evidence>
<evidence type="ECO:0000256" key="9">
    <source>
        <dbReference type="RuleBase" id="RU363032"/>
    </source>
</evidence>
<dbReference type="GO" id="GO:0055085">
    <property type="term" value="P:transmembrane transport"/>
    <property type="evidence" value="ECO:0007669"/>
    <property type="project" value="InterPro"/>
</dbReference>
<dbReference type="InterPro" id="IPR025966">
    <property type="entry name" value="OppC_N"/>
</dbReference>
<proteinExistence type="inferred from homology"/>
<feature type="transmembrane region" description="Helical" evidence="9">
    <location>
        <begin position="97"/>
        <end position="122"/>
    </location>
</feature>
<keyword evidence="4" id="KW-0997">Cell inner membrane</keyword>
<evidence type="ECO:0000256" key="2">
    <source>
        <dbReference type="ARBA" id="ARBA00022448"/>
    </source>
</evidence>
<keyword evidence="7 9" id="KW-0472">Membrane</keyword>
<dbReference type="Pfam" id="PF12911">
    <property type="entry name" value="OppC_N"/>
    <property type="match status" value="1"/>
</dbReference>
<feature type="transmembrane region" description="Helical" evidence="9">
    <location>
        <begin position="261"/>
        <end position="283"/>
    </location>
</feature>
<evidence type="ECO:0000256" key="4">
    <source>
        <dbReference type="ARBA" id="ARBA00022519"/>
    </source>
</evidence>
<evidence type="ECO:0000256" key="6">
    <source>
        <dbReference type="ARBA" id="ARBA00022989"/>
    </source>
</evidence>
<feature type="transmembrane region" description="Helical" evidence="9">
    <location>
        <begin position="193"/>
        <end position="217"/>
    </location>
</feature>
<keyword evidence="6 9" id="KW-1133">Transmembrane helix</keyword>
<accession>A0A0M6W8V5</accession>
<dbReference type="SUPFAM" id="SSF161098">
    <property type="entry name" value="MetI-like"/>
    <property type="match status" value="1"/>
</dbReference>
<evidence type="ECO:0000313" key="12">
    <source>
        <dbReference type="Proteomes" id="UP000242301"/>
    </source>
</evidence>
<dbReference type="InterPro" id="IPR000515">
    <property type="entry name" value="MetI-like"/>
</dbReference>
<feature type="transmembrane region" description="Helical" evidence="9">
    <location>
        <begin position="27"/>
        <end position="50"/>
    </location>
</feature>
<keyword evidence="3" id="KW-1003">Cell membrane</keyword>
<dbReference type="PROSITE" id="PS50928">
    <property type="entry name" value="ABC_TM1"/>
    <property type="match status" value="1"/>
</dbReference>
<dbReference type="NCBIfam" id="NF011691">
    <property type="entry name" value="PRK15111.1"/>
    <property type="match status" value="1"/>
</dbReference>
<evidence type="ECO:0000256" key="1">
    <source>
        <dbReference type="ARBA" id="ARBA00004429"/>
    </source>
</evidence>
<evidence type="ECO:0000256" key="8">
    <source>
        <dbReference type="ARBA" id="ARBA00024202"/>
    </source>
</evidence>
<dbReference type="Gene3D" id="1.10.3720.10">
    <property type="entry name" value="MetI-like"/>
    <property type="match status" value="1"/>
</dbReference>
<comment type="similarity">
    <text evidence="8">Belongs to the binding-protein-dependent transport system permease family. OppBC subfamily.</text>
</comment>
<dbReference type="Proteomes" id="UP000242301">
    <property type="component" value="Unassembled WGS sequence"/>
</dbReference>
<protein>
    <submittedName>
        <fullName evidence="11">Peptide transport system permease protein SapC</fullName>
    </submittedName>
</protein>
<dbReference type="STRING" id="1715285.SOFFGTOCOR_0670"/>
<reference evidence="12" key="1">
    <citation type="submission" date="2015-05" db="EMBL/GenBank/DDBJ databases">
        <authorList>
            <person name="Manzano-Marin A."/>
        </authorList>
    </citation>
    <scope>NUCLEOTIDE SEQUENCE [LARGE SCALE GENOMIC DNA]</scope>
    <source>
        <strain evidence="12">officinalis</strain>
    </source>
</reference>
<dbReference type="GO" id="GO:0005886">
    <property type="term" value="C:plasma membrane"/>
    <property type="evidence" value="ECO:0007669"/>
    <property type="project" value="UniProtKB-SubCell"/>
</dbReference>
<dbReference type="InterPro" id="IPR050366">
    <property type="entry name" value="BP-dependent_transpt_permease"/>
</dbReference>
<dbReference type="Pfam" id="PF00528">
    <property type="entry name" value="BPD_transp_1"/>
    <property type="match status" value="1"/>
</dbReference>
<keyword evidence="5 9" id="KW-0812">Transmembrane</keyword>
<feature type="transmembrane region" description="Helical" evidence="9">
    <location>
        <begin position="134"/>
        <end position="155"/>
    </location>
</feature>
<dbReference type="InterPro" id="IPR035906">
    <property type="entry name" value="MetI-like_sf"/>
</dbReference>
<dbReference type="EMBL" id="CVRF01000004">
    <property type="protein sequence ID" value="CRK85445.1"/>
    <property type="molecule type" value="Genomic_DNA"/>
</dbReference>
<evidence type="ECO:0000256" key="3">
    <source>
        <dbReference type="ARBA" id="ARBA00022475"/>
    </source>
</evidence>
<keyword evidence="12" id="KW-1185">Reference proteome</keyword>
<dbReference type="AlphaFoldDB" id="A0A0M6W8V5"/>
<gene>
    <name evidence="11" type="primary">sapC</name>
    <name evidence="11" type="ORF">SOFFGTOCOR_0670</name>
</gene>
<evidence type="ECO:0000256" key="7">
    <source>
        <dbReference type="ARBA" id="ARBA00023136"/>
    </source>
</evidence>
<keyword evidence="2 9" id="KW-0813">Transport</keyword>
<dbReference type="PANTHER" id="PTHR43386:SF5">
    <property type="entry name" value="PUTRESCINE EXPORT SYSTEM PERMEASE PROTEIN SAPC"/>
    <property type="match status" value="1"/>
</dbReference>
<organism evidence="11 12">
    <name type="scientific">Candidatus Providencia siddallii</name>
    <dbReference type="NCBI Taxonomy" id="1715285"/>
    <lineage>
        <taxon>Bacteria</taxon>
        <taxon>Pseudomonadati</taxon>
        <taxon>Pseudomonadota</taxon>
        <taxon>Gammaproteobacteria</taxon>
        <taxon>Enterobacterales</taxon>
        <taxon>Morganellaceae</taxon>
        <taxon>Providencia</taxon>
    </lineage>
</organism>